<dbReference type="SUPFAM" id="SSF101941">
    <property type="entry name" value="NAC domain"/>
    <property type="match status" value="1"/>
</dbReference>
<keyword evidence="4" id="KW-0539">Nucleus</keyword>
<comment type="caution">
    <text evidence="6">The sequence shown here is derived from an EMBL/GenBank/DDBJ whole genome shotgun (WGS) entry which is preliminary data.</text>
</comment>
<dbReference type="EMBL" id="BQKI01000018">
    <property type="protein sequence ID" value="GJN11599.1"/>
    <property type="molecule type" value="Genomic_DNA"/>
</dbReference>
<dbReference type="GO" id="GO:0005634">
    <property type="term" value="C:nucleus"/>
    <property type="evidence" value="ECO:0007669"/>
    <property type="project" value="UniProtKB-ARBA"/>
</dbReference>
<dbReference type="PANTHER" id="PTHR31744">
    <property type="entry name" value="PROTEIN CUP-SHAPED COTYLEDON 2-RELATED"/>
    <property type="match status" value="1"/>
</dbReference>
<dbReference type="InterPro" id="IPR003441">
    <property type="entry name" value="NAC-dom"/>
</dbReference>
<keyword evidence="1" id="KW-0805">Transcription regulation</keyword>
<evidence type="ECO:0000259" key="5">
    <source>
        <dbReference type="PROSITE" id="PS51005"/>
    </source>
</evidence>
<dbReference type="Gene3D" id="2.170.150.80">
    <property type="entry name" value="NAC domain"/>
    <property type="match status" value="1"/>
</dbReference>
<keyword evidence="7" id="KW-1185">Reference proteome</keyword>
<dbReference type="Pfam" id="PF02365">
    <property type="entry name" value="NAM"/>
    <property type="match status" value="1"/>
</dbReference>
<reference evidence="6" key="1">
    <citation type="journal article" date="2018" name="DNA Res.">
        <title>Multiple hybrid de novo genome assembly of finger millet, an orphan allotetraploid crop.</title>
        <authorList>
            <person name="Hatakeyama M."/>
            <person name="Aluri S."/>
            <person name="Balachadran M.T."/>
            <person name="Sivarajan S.R."/>
            <person name="Patrignani A."/>
            <person name="Gruter S."/>
            <person name="Poveda L."/>
            <person name="Shimizu-Inatsugi R."/>
            <person name="Baeten J."/>
            <person name="Francoijs K.J."/>
            <person name="Nataraja K.N."/>
            <person name="Reddy Y.A.N."/>
            <person name="Phadnis S."/>
            <person name="Ravikumar R.L."/>
            <person name="Schlapbach R."/>
            <person name="Sreeman S.M."/>
            <person name="Shimizu K.K."/>
        </authorList>
    </citation>
    <scope>NUCLEOTIDE SEQUENCE</scope>
</reference>
<keyword evidence="2" id="KW-0238">DNA-binding</keyword>
<evidence type="ECO:0000313" key="7">
    <source>
        <dbReference type="Proteomes" id="UP001054889"/>
    </source>
</evidence>
<gene>
    <name evidence="6" type="primary">ga29800</name>
    <name evidence="6" type="ORF">PR202_ga29800</name>
</gene>
<dbReference type="GO" id="GO:0003677">
    <property type="term" value="F:DNA binding"/>
    <property type="evidence" value="ECO:0007669"/>
    <property type="project" value="UniProtKB-KW"/>
</dbReference>
<evidence type="ECO:0000256" key="3">
    <source>
        <dbReference type="ARBA" id="ARBA00023163"/>
    </source>
</evidence>
<reference evidence="6" key="2">
    <citation type="submission" date="2021-12" db="EMBL/GenBank/DDBJ databases">
        <title>Resequencing data analysis of finger millet.</title>
        <authorList>
            <person name="Hatakeyama M."/>
            <person name="Aluri S."/>
            <person name="Balachadran M.T."/>
            <person name="Sivarajan S.R."/>
            <person name="Poveda L."/>
            <person name="Shimizu-Inatsugi R."/>
            <person name="Schlapbach R."/>
            <person name="Sreeman S.M."/>
            <person name="Shimizu K.K."/>
        </authorList>
    </citation>
    <scope>NUCLEOTIDE SEQUENCE</scope>
</reference>
<evidence type="ECO:0000256" key="4">
    <source>
        <dbReference type="ARBA" id="ARBA00023242"/>
    </source>
</evidence>
<accession>A0AAV5DML1</accession>
<keyword evidence="3" id="KW-0804">Transcription</keyword>
<evidence type="ECO:0000256" key="2">
    <source>
        <dbReference type="ARBA" id="ARBA00023125"/>
    </source>
</evidence>
<protein>
    <recommendedName>
        <fullName evidence="5">NAC domain-containing protein</fullName>
    </recommendedName>
</protein>
<sequence>MGDQQIQEGIRSRGNDVGLELPPGFRFHPSDEEIITFYLIPKVLDSNFAAVAIGEANLNKYEPWELQGMAKMGKEKEWYFYCLKDHKYQKGRRINRATDAGFWKATGKDKEIYQAGAMMPTIIGMKKTLVFYKGRAPKGEKTDWVMHEFRLEGSGKIYPTTSSNSIITKVLSETWICTSYISTCFRSLSAH</sequence>
<dbReference type="AlphaFoldDB" id="A0AAV5DML1"/>
<dbReference type="PROSITE" id="PS51005">
    <property type="entry name" value="NAC"/>
    <property type="match status" value="1"/>
</dbReference>
<evidence type="ECO:0000313" key="6">
    <source>
        <dbReference type="EMBL" id="GJN11599.1"/>
    </source>
</evidence>
<dbReference type="Proteomes" id="UP001054889">
    <property type="component" value="Unassembled WGS sequence"/>
</dbReference>
<name>A0AAV5DML1_ELECO</name>
<evidence type="ECO:0000256" key="1">
    <source>
        <dbReference type="ARBA" id="ARBA00023015"/>
    </source>
</evidence>
<dbReference type="GO" id="GO:0006355">
    <property type="term" value="P:regulation of DNA-templated transcription"/>
    <property type="evidence" value="ECO:0007669"/>
    <property type="project" value="InterPro"/>
</dbReference>
<dbReference type="PANTHER" id="PTHR31744:SF92">
    <property type="entry name" value="NAC DOMAIN-CONTAINING PROTEIN 87"/>
    <property type="match status" value="1"/>
</dbReference>
<feature type="domain" description="NAC" evidence="5">
    <location>
        <begin position="21"/>
        <end position="173"/>
    </location>
</feature>
<dbReference type="InterPro" id="IPR036093">
    <property type="entry name" value="NAC_dom_sf"/>
</dbReference>
<proteinExistence type="predicted"/>
<organism evidence="6 7">
    <name type="scientific">Eleusine coracana subsp. coracana</name>
    <dbReference type="NCBI Taxonomy" id="191504"/>
    <lineage>
        <taxon>Eukaryota</taxon>
        <taxon>Viridiplantae</taxon>
        <taxon>Streptophyta</taxon>
        <taxon>Embryophyta</taxon>
        <taxon>Tracheophyta</taxon>
        <taxon>Spermatophyta</taxon>
        <taxon>Magnoliopsida</taxon>
        <taxon>Liliopsida</taxon>
        <taxon>Poales</taxon>
        <taxon>Poaceae</taxon>
        <taxon>PACMAD clade</taxon>
        <taxon>Chloridoideae</taxon>
        <taxon>Cynodonteae</taxon>
        <taxon>Eleusininae</taxon>
        <taxon>Eleusine</taxon>
    </lineage>
</organism>